<dbReference type="CDD" id="cd03443">
    <property type="entry name" value="PaaI_thioesterase"/>
    <property type="match status" value="1"/>
</dbReference>
<keyword evidence="1 3" id="KW-0378">Hydrolase</keyword>
<sequence length="146" mass="14847">MSDTPALEALVRAVPFAGELGIALEEAVPARVRAALAWAPEVCTVGGALHGGALMALADTAGAVCAFLNLPRGASTSTVESKTNFFRAVRSGTVHAEAHPVHVGRSFIAVRTDLRDENGTLVGQTTQTQAVLTDTGRTDAGAAPAG</sequence>
<dbReference type="Proteomes" id="UP001550603">
    <property type="component" value="Unassembled WGS sequence"/>
</dbReference>
<dbReference type="SUPFAM" id="SSF54637">
    <property type="entry name" value="Thioesterase/thiol ester dehydrase-isomerase"/>
    <property type="match status" value="1"/>
</dbReference>
<dbReference type="RefSeq" id="WP_359792308.1">
    <property type="nucleotide sequence ID" value="NZ_JBEYBN010000059.1"/>
</dbReference>
<name>A0ABV2Y3H7_9ACTN</name>
<organism evidence="3 4">
    <name type="scientific">Streptomyces olindensis</name>
    <dbReference type="NCBI Taxonomy" id="358823"/>
    <lineage>
        <taxon>Bacteria</taxon>
        <taxon>Bacillati</taxon>
        <taxon>Actinomycetota</taxon>
        <taxon>Actinomycetes</taxon>
        <taxon>Kitasatosporales</taxon>
        <taxon>Streptomycetaceae</taxon>
        <taxon>Streptomyces</taxon>
    </lineage>
</organism>
<comment type="caution">
    <text evidence="3">The sequence shown here is derived from an EMBL/GenBank/DDBJ whole genome shotgun (WGS) entry which is preliminary data.</text>
</comment>
<gene>
    <name evidence="3" type="ORF">ABZ568_31335</name>
</gene>
<dbReference type="GO" id="GO:0016787">
    <property type="term" value="F:hydrolase activity"/>
    <property type="evidence" value="ECO:0007669"/>
    <property type="project" value="UniProtKB-KW"/>
</dbReference>
<evidence type="ECO:0000256" key="1">
    <source>
        <dbReference type="ARBA" id="ARBA00022801"/>
    </source>
</evidence>
<dbReference type="PANTHER" id="PTHR43240">
    <property type="entry name" value="1,4-DIHYDROXY-2-NAPHTHOYL-COA THIOESTERASE 1"/>
    <property type="match status" value="1"/>
</dbReference>
<dbReference type="NCBIfam" id="TIGR00369">
    <property type="entry name" value="unchar_dom_1"/>
    <property type="match status" value="1"/>
</dbReference>
<accession>A0ABV2Y3H7</accession>
<feature type="domain" description="Thioesterase" evidence="2">
    <location>
        <begin position="46"/>
        <end position="122"/>
    </location>
</feature>
<evidence type="ECO:0000313" key="4">
    <source>
        <dbReference type="Proteomes" id="UP001550603"/>
    </source>
</evidence>
<dbReference type="InterPro" id="IPR006683">
    <property type="entry name" value="Thioestr_dom"/>
</dbReference>
<dbReference type="PANTHER" id="PTHR43240:SF8">
    <property type="entry name" value="PHENYLACETIC ACID DEGRADATION-RELATED PROTEIN"/>
    <property type="match status" value="1"/>
</dbReference>
<dbReference type="EMBL" id="JBEYBN010000059">
    <property type="protein sequence ID" value="MEU2270824.1"/>
    <property type="molecule type" value="Genomic_DNA"/>
</dbReference>
<reference evidence="3 4" key="1">
    <citation type="submission" date="2024-06" db="EMBL/GenBank/DDBJ databases">
        <title>The Natural Products Discovery Center: Release of the First 8490 Sequenced Strains for Exploring Actinobacteria Biosynthetic Diversity.</title>
        <authorList>
            <person name="Kalkreuter E."/>
            <person name="Kautsar S.A."/>
            <person name="Yang D."/>
            <person name="Bader C.D."/>
            <person name="Teijaro C.N."/>
            <person name="Fluegel L."/>
            <person name="Davis C.M."/>
            <person name="Simpson J.R."/>
            <person name="Lauterbach L."/>
            <person name="Steele A.D."/>
            <person name="Gui C."/>
            <person name="Meng S."/>
            <person name="Li G."/>
            <person name="Viehrig K."/>
            <person name="Ye F."/>
            <person name="Su P."/>
            <person name="Kiefer A.F."/>
            <person name="Nichols A."/>
            <person name="Cepeda A.J."/>
            <person name="Yan W."/>
            <person name="Fan B."/>
            <person name="Jiang Y."/>
            <person name="Adhikari A."/>
            <person name="Zheng C.-J."/>
            <person name="Schuster L."/>
            <person name="Cowan T.M."/>
            <person name="Smanski M.J."/>
            <person name="Chevrette M.G."/>
            <person name="De Carvalho L.P.S."/>
            <person name="Shen B."/>
        </authorList>
    </citation>
    <scope>NUCLEOTIDE SEQUENCE [LARGE SCALE GENOMIC DNA]</scope>
    <source>
        <strain evidence="3 4">NPDC019583</strain>
    </source>
</reference>
<dbReference type="Gene3D" id="3.10.129.10">
    <property type="entry name" value="Hotdog Thioesterase"/>
    <property type="match status" value="1"/>
</dbReference>
<evidence type="ECO:0000313" key="3">
    <source>
        <dbReference type="EMBL" id="MEU2270824.1"/>
    </source>
</evidence>
<evidence type="ECO:0000259" key="2">
    <source>
        <dbReference type="Pfam" id="PF03061"/>
    </source>
</evidence>
<dbReference type="InterPro" id="IPR003736">
    <property type="entry name" value="PAAI_dom"/>
</dbReference>
<proteinExistence type="predicted"/>
<dbReference type="EC" id="3.1.2.-" evidence="3"/>
<keyword evidence="4" id="KW-1185">Reference proteome</keyword>
<protein>
    <submittedName>
        <fullName evidence="3">PaaI family thioesterase</fullName>
        <ecNumber evidence="3">3.1.2.-</ecNumber>
    </submittedName>
</protein>
<dbReference type="Pfam" id="PF03061">
    <property type="entry name" value="4HBT"/>
    <property type="match status" value="1"/>
</dbReference>
<dbReference type="InterPro" id="IPR029069">
    <property type="entry name" value="HotDog_dom_sf"/>
</dbReference>